<proteinExistence type="predicted"/>
<protein>
    <submittedName>
        <fullName evidence="2">Uncharacterized protein</fullName>
    </submittedName>
</protein>
<feature type="transmembrane region" description="Helical" evidence="1">
    <location>
        <begin position="39"/>
        <end position="58"/>
    </location>
</feature>
<reference evidence="2 3" key="1">
    <citation type="journal article" date="2016" name="ISME J.">
        <title>Global occurrence and heterogeneity of the Roseobacter-clade species Ruegeria mobilis.</title>
        <authorList>
            <person name="Sonnenschein E."/>
            <person name="Gram L."/>
        </authorList>
    </citation>
    <scope>NUCLEOTIDE SEQUENCE [LARGE SCALE GENOMIC DNA]</scope>
    <source>
        <strain evidence="2 3">F1926</strain>
        <plasmid evidence="2 3">unnamed1</plasmid>
    </source>
</reference>
<dbReference type="GeneID" id="28251256"/>
<name>A0A1B1A6I1_9RHOB</name>
<evidence type="ECO:0000313" key="3">
    <source>
        <dbReference type="Proteomes" id="UP000013243"/>
    </source>
</evidence>
<dbReference type="RefSeq" id="WP_040641568.1">
    <property type="nucleotide sequence ID" value="NZ_CP015231.1"/>
</dbReference>
<evidence type="ECO:0000313" key="2">
    <source>
        <dbReference type="EMBL" id="ANP42172.1"/>
    </source>
</evidence>
<dbReference type="OrthoDB" id="9813737at2"/>
<feature type="transmembrane region" description="Helical" evidence="1">
    <location>
        <begin position="12"/>
        <end position="33"/>
    </location>
</feature>
<dbReference type="EMBL" id="CP015231">
    <property type="protein sequence ID" value="ANP42172.1"/>
    <property type="molecule type" value="Genomic_DNA"/>
</dbReference>
<dbReference type="KEGG" id="rmb:K529_015440"/>
<keyword evidence="1" id="KW-0472">Membrane</keyword>
<keyword evidence="1" id="KW-0812">Transmembrane</keyword>
<accession>A0A1B1A6I1</accession>
<organism evidence="2 3">
    <name type="scientific">Tritonibacter mobilis F1926</name>
    <dbReference type="NCBI Taxonomy" id="1265309"/>
    <lineage>
        <taxon>Bacteria</taxon>
        <taxon>Pseudomonadati</taxon>
        <taxon>Pseudomonadota</taxon>
        <taxon>Alphaproteobacteria</taxon>
        <taxon>Rhodobacterales</taxon>
        <taxon>Paracoccaceae</taxon>
        <taxon>Tritonibacter</taxon>
    </lineage>
</organism>
<geneLocation type="plasmid" evidence="2 3">
    <name>unnamed1</name>
</geneLocation>
<dbReference type="PROSITE" id="PS51257">
    <property type="entry name" value="PROKAR_LIPOPROTEIN"/>
    <property type="match status" value="1"/>
</dbReference>
<dbReference type="Proteomes" id="UP000013243">
    <property type="component" value="Plasmid unnamed1"/>
</dbReference>
<sequence length="63" mass="7045">MMGSNKTYKREFAAFMVVITMACFVAGFWHPYFKEVAELLLVPSFTMAGAAFGLDAFAKQVKK</sequence>
<dbReference type="AlphaFoldDB" id="A0A1B1A6I1"/>
<keyword evidence="1" id="KW-1133">Transmembrane helix</keyword>
<gene>
    <name evidence="2" type="ORF">K529_015440</name>
</gene>
<keyword evidence="2" id="KW-0614">Plasmid</keyword>
<evidence type="ECO:0000256" key="1">
    <source>
        <dbReference type="SAM" id="Phobius"/>
    </source>
</evidence>